<protein>
    <submittedName>
        <fullName evidence="2">Uncharacterized protein</fullName>
    </submittedName>
</protein>
<feature type="region of interest" description="Disordered" evidence="1">
    <location>
        <begin position="93"/>
        <end position="114"/>
    </location>
</feature>
<feature type="region of interest" description="Disordered" evidence="1">
    <location>
        <begin position="1"/>
        <end position="58"/>
    </location>
</feature>
<feature type="non-terminal residue" evidence="2">
    <location>
        <position position="1"/>
    </location>
</feature>
<name>A0A6D2KJH4_9BRAS</name>
<keyword evidence="3" id="KW-1185">Reference proteome</keyword>
<accession>A0A6D2KJH4</accession>
<evidence type="ECO:0000313" key="2">
    <source>
        <dbReference type="EMBL" id="CAA7053172.1"/>
    </source>
</evidence>
<evidence type="ECO:0000256" key="1">
    <source>
        <dbReference type="SAM" id="MobiDB-lite"/>
    </source>
</evidence>
<gene>
    <name evidence="2" type="ORF">MERR_LOCUS40407</name>
</gene>
<organism evidence="2 3">
    <name type="scientific">Microthlaspi erraticum</name>
    <dbReference type="NCBI Taxonomy" id="1685480"/>
    <lineage>
        <taxon>Eukaryota</taxon>
        <taxon>Viridiplantae</taxon>
        <taxon>Streptophyta</taxon>
        <taxon>Embryophyta</taxon>
        <taxon>Tracheophyta</taxon>
        <taxon>Spermatophyta</taxon>
        <taxon>Magnoliopsida</taxon>
        <taxon>eudicotyledons</taxon>
        <taxon>Gunneridae</taxon>
        <taxon>Pentapetalae</taxon>
        <taxon>rosids</taxon>
        <taxon>malvids</taxon>
        <taxon>Brassicales</taxon>
        <taxon>Brassicaceae</taxon>
        <taxon>Coluteocarpeae</taxon>
        <taxon>Microthlaspi</taxon>
    </lineage>
</organism>
<dbReference type="AlphaFoldDB" id="A0A6D2KJH4"/>
<feature type="compositionally biased region" description="Basic residues" evidence="1">
    <location>
        <begin position="1"/>
        <end position="14"/>
    </location>
</feature>
<proteinExistence type="predicted"/>
<sequence>RAKGKKPSKKKGKSKTAETAAKVEKPKPNPAKDSNNAPQKREREIEIEIPDSPPSNRKTIDQIFQELSLCGGLMRSDSPGDVRDVPWDDQVRTMASDGLSGTRDAQRGTIWEGT</sequence>
<reference evidence="2" key="1">
    <citation type="submission" date="2020-01" db="EMBL/GenBank/DDBJ databases">
        <authorList>
            <person name="Mishra B."/>
        </authorList>
    </citation>
    <scope>NUCLEOTIDE SEQUENCE [LARGE SCALE GENOMIC DNA]</scope>
</reference>
<comment type="caution">
    <text evidence="2">The sequence shown here is derived from an EMBL/GenBank/DDBJ whole genome shotgun (WGS) entry which is preliminary data.</text>
</comment>
<dbReference type="Proteomes" id="UP000467841">
    <property type="component" value="Unassembled WGS sequence"/>
</dbReference>
<dbReference type="EMBL" id="CACVBM020001525">
    <property type="protein sequence ID" value="CAA7053172.1"/>
    <property type="molecule type" value="Genomic_DNA"/>
</dbReference>
<evidence type="ECO:0000313" key="3">
    <source>
        <dbReference type="Proteomes" id="UP000467841"/>
    </source>
</evidence>